<dbReference type="AlphaFoldDB" id="A0A821CR67"/>
<feature type="non-terminal residue" evidence="2">
    <location>
        <position position="1"/>
    </location>
</feature>
<proteinExistence type="predicted"/>
<evidence type="ECO:0000313" key="3">
    <source>
        <dbReference type="Proteomes" id="UP000663873"/>
    </source>
</evidence>
<feature type="non-terminal residue" evidence="2">
    <location>
        <position position="37"/>
    </location>
</feature>
<accession>A0A821CR67</accession>
<evidence type="ECO:0000313" key="2">
    <source>
        <dbReference type="EMBL" id="CAF4606030.1"/>
    </source>
</evidence>
<protein>
    <submittedName>
        <fullName evidence="2">Uncharacterized protein</fullName>
    </submittedName>
</protein>
<name>A0A821CR67_9BILA</name>
<dbReference type="EMBL" id="CAJOBP010024000">
    <property type="protein sequence ID" value="CAF4606030.1"/>
    <property type="molecule type" value="Genomic_DNA"/>
</dbReference>
<feature type="compositionally biased region" description="Polar residues" evidence="1">
    <location>
        <begin position="12"/>
        <end position="30"/>
    </location>
</feature>
<sequence length="37" mass="4451">MYEHRDQDFPPLTTSDNHSKKQWNIAQPRTSDTEKTF</sequence>
<organism evidence="2 3">
    <name type="scientific">Rotaria socialis</name>
    <dbReference type="NCBI Taxonomy" id="392032"/>
    <lineage>
        <taxon>Eukaryota</taxon>
        <taxon>Metazoa</taxon>
        <taxon>Spiralia</taxon>
        <taxon>Gnathifera</taxon>
        <taxon>Rotifera</taxon>
        <taxon>Eurotatoria</taxon>
        <taxon>Bdelloidea</taxon>
        <taxon>Philodinida</taxon>
        <taxon>Philodinidae</taxon>
        <taxon>Rotaria</taxon>
    </lineage>
</organism>
<keyword evidence="3" id="KW-1185">Reference proteome</keyword>
<dbReference type="Proteomes" id="UP000663873">
    <property type="component" value="Unassembled WGS sequence"/>
</dbReference>
<reference evidence="2" key="1">
    <citation type="submission" date="2021-02" db="EMBL/GenBank/DDBJ databases">
        <authorList>
            <person name="Nowell W R."/>
        </authorList>
    </citation>
    <scope>NUCLEOTIDE SEQUENCE</scope>
</reference>
<evidence type="ECO:0000256" key="1">
    <source>
        <dbReference type="SAM" id="MobiDB-lite"/>
    </source>
</evidence>
<comment type="caution">
    <text evidence="2">The sequence shown here is derived from an EMBL/GenBank/DDBJ whole genome shotgun (WGS) entry which is preliminary data.</text>
</comment>
<gene>
    <name evidence="2" type="ORF">UJA718_LOCUS31391</name>
</gene>
<feature type="region of interest" description="Disordered" evidence="1">
    <location>
        <begin position="1"/>
        <end position="37"/>
    </location>
</feature>